<evidence type="ECO:0000256" key="5">
    <source>
        <dbReference type="ARBA" id="ARBA00023274"/>
    </source>
</evidence>
<proteinExistence type="inferred from homology"/>
<comment type="caution">
    <text evidence="8">The sequence shown here is derived from an EMBL/GenBank/DDBJ whole genome shotgun (WGS) entry which is preliminary data.</text>
</comment>
<evidence type="ECO:0000313" key="9">
    <source>
        <dbReference type="Proteomes" id="UP001152795"/>
    </source>
</evidence>
<dbReference type="FunFam" id="3.30.420.80:FF:000005">
    <property type="entry name" value="39S ribosomal protein L18, mitochondrial"/>
    <property type="match status" value="1"/>
</dbReference>
<name>A0A7D9E657_PARCT</name>
<dbReference type="EMBL" id="CACRXK020004233">
    <property type="protein sequence ID" value="CAB4002009.1"/>
    <property type="molecule type" value="Genomic_DNA"/>
</dbReference>
<protein>
    <recommendedName>
        <fullName evidence="6">Large ribosomal subunit protein uL18m</fullName>
    </recommendedName>
    <alternativeName>
        <fullName evidence="7">39S ribosomal protein L18, mitochondrial</fullName>
    </alternativeName>
</protein>
<dbReference type="GO" id="GO:1990904">
    <property type="term" value="C:ribonucleoprotein complex"/>
    <property type="evidence" value="ECO:0007669"/>
    <property type="project" value="UniProtKB-KW"/>
</dbReference>
<evidence type="ECO:0000256" key="2">
    <source>
        <dbReference type="ARBA" id="ARBA00007116"/>
    </source>
</evidence>
<keyword evidence="4" id="KW-0496">Mitochondrion</keyword>
<dbReference type="GO" id="GO:0003735">
    <property type="term" value="F:structural constituent of ribosome"/>
    <property type="evidence" value="ECO:0007669"/>
    <property type="project" value="InterPro"/>
</dbReference>
<dbReference type="OrthoDB" id="1932324at2759"/>
<gene>
    <name evidence="8" type="ORF">PACLA_8A085904</name>
</gene>
<accession>A0A7D9E657</accession>
<comment type="subcellular location">
    <subcellularLocation>
        <location evidence="1">Mitochondrion</location>
    </subcellularLocation>
</comment>
<dbReference type="GO" id="GO:0005840">
    <property type="term" value="C:ribosome"/>
    <property type="evidence" value="ECO:0007669"/>
    <property type="project" value="UniProtKB-KW"/>
</dbReference>
<keyword evidence="3" id="KW-0689">Ribosomal protein</keyword>
<evidence type="ECO:0000256" key="7">
    <source>
        <dbReference type="ARBA" id="ARBA00082661"/>
    </source>
</evidence>
<evidence type="ECO:0000256" key="4">
    <source>
        <dbReference type="ARBA" id="ARBA00023128"/>
    </source>
</evidence>
<dbReference type="InterPro" id="IPR005484">
    <property type="entry name" value="Ribosomal_uL18_bac/plant/anim"/>
</dbReference>
<dbReference type="Proteomes" id="UP001152795">
    <property type="component" value="Unassembled WGS sequence"/>
</dbReference>
<evidence type="ECO:0000256" key="3">
    <source>
        <dbReference type="ARBA" id="ARBA00022980"/>
    </source>
</evidence>
<dbReference type="PANTHER" id="PTHR12899:SF3">
    <property type="entry name" value="LARGE RIBOSOMAL SUBUNIT PROTEIN UL18M"/>
    <property type="match status" value="1"/>
</dbReference>
<keyword evidence="9" id="KW-1185">Reference proteome</keyword>
<keyword evidence="5" id="KW-0687">Ribonucleoprotein</keyword>
<dbReference type="Pfam" id="PF00861">
    <property type="entry name" value="Ribosomal_L18p"/>
    <property type="match status" value="1"/>
</dbReference>
<dbReference type="GO" id="GO:0005743">
    <property type="term" value="C:mitochondrial inner membrane"/>
    <property type="evidence" value="ECO:0007669"/>
    <property type="project" value="UniProtKB-ARBA"/>
</dbReference>
<dbReference type="AlphaFoldDB" id="A0A7D9E657"/>
<dbReference type="CDD" id="cd00432">
    <property type="entry name" value="Ribosomal_L18_L5e"/>
    <property type="match status" value="1"/>
</dbReference>
<reference evidence="8" key="1">
    <citation type="submission" date="2020-04" db="EMBL/GenBank/DDBJ databases">
        <authorList>
            <person name="Alioto T."/>
            <person name="Alioto T."/>
            <person name="Gomez Garrido J."/>
        </authorList>
    </citation>
    <scope>NUCLEOTIDE SEQUENCE</scope>
    <source>
        <strain evidence="8">A484AB</strain>
    </source>
</reference>
<dbReference type="GO" id="GO:0008097">
    <property type="term" value="F:5S rRNA binding"/>
    <property type="evidence" value="ECO:0007669"/>
    <property type="project" value="TreeGrafter"/>
</dbReference>
<dbReference type="InterPro" id="IPR036967">
    <property type="entry name" value="Ribosomal_uS11_sf"/>
</dbReference>
<comment type="similarity">
    <text evidence="2">Belongs to the universal ribosomal protein uL18 family.</text>
</comment>
<dbReference type="InterPro" id="IPR057268">
    <property type="entry name" value="Ribosomal_L18"/>
</dbReference>
<sequence length="240" mass="27959">MSMRSGVSKMAAKNCEIIFNRTIELFRRNLWRKSSRNVVFIRNLSTPNVFAAMSLKQNRLKDENSSNSEHNLTTPFDTFINRNPKNPEYFGYNKQRGYSTQYKKRNFFKRLNLVLTNRHIKAYVEDQHGKILAKASTEEFDIRKHLFKANDVSAAMNIGHIIADRCLHAGLNRVSMYTTDIRKKEKFQEFRKAVTSRGIELTEPARVIPPQTFYTGISVKKKRKGIIGMKINNSTKRKFT</sequence>
<dbReference type="SUPFAM" id="SSF53137">
    <property type="entry name" value="Translational machinery components"/>
    <property type="match status" value="1"/>
</dbReference>
<evidence type="ECO:0000313" key="8">
    <source>
        <dbReference type="EMBL" id="CAB4002009.1"/>
    </source>
</evidence>
<evidence type="ECO:0000256" key="1">
    <source>
        <dbReference type="ARBA" id="ARBA00004173"/>
    </source>
</evidence>
<dbReference type="Gene3D" id="3.30.420.80">
    <property type="entry name" value="Ribosomal protein S11"/>
    <property type="match status" value="1"/>
</dbReference>
<evidence type="ECO:0000256" key="6">
    <source>
        <dbReference type="ARBA" id="ARBA00069051"/>
    </source>
</evidence>
<organism evidence="8 9">
    <name type="scientific">Paramuricea clavata</name>
    <name type="common">Red gorgonian</name>
    <name type="synonym">Violescent sea-whip</name>
    <dbReference type="NCBI Taxonomy" id="317549"/>
    <lineage>
        <taxon>Eukaryota</taxon>
        <taxon>Metazoa</taxon>
        <taxon>Cnidaria</taxon>
        <taxon>Anthozoa</taxon>
        <taxon>Octocorallia</taxon>
        <taxon>Malacalcyonacea</taxon>
        <taxon>Plexauridae</taxon>
        <taxon>Paramuricea</taxon>
    </lineage>
</organism>
<dbReference type="PANTHER" id="PTHR12899">
    <property type="entry name" value="39S RIBOSOMAL PROTEIN L18, MITOCHONDRIAL"/>
    <property type="match status" value="1"/>
</dbReference>
<dbReference type="GO" id="GO:0006412">
    <property type="term" value="P:translation"/>
    <property type="evidence" value="ECO:0007669"/>
    <property type="project" value="InterPro"/>
</dbReference>